<dbReference type="SUPFAM" id="SSF81296">
    <property type="entry name" value="E set domains"/>
    <property type="match status" value="1"/>
</dbReference>
<dbReference type="OrthoDB" id="5873279at2759"/>
<dbReference type="PANTHER" id="PTHR10343">
    <property type="entry name" value="5'-AMP-ACTIVATED PROTEIN KINASE , BETA SUBUNIT"/>
    <property type="match status" value="1"/>
</dbReference>
<dbReference type="Pfam" id="PF16561">
    <property type="entry name" value="AMPK1_CBM"/>
    <property type="match status" value="1"/>
</dbReference>
<evidence type="ECO:0000313" key="5">
    <source>
        <dbReference type="Proteomes" id="UP000800041"/>
    </source>
</evidence>
<feature type="region of interest" description="Disordered" evidence="2">
    <location>
        <begin position="303"/>
        <end position="580"/>
    </location>
</feature>
<dbReference type="CDD" id="cd02859">
    <property type="entry name" value="E_set_AMPKbeta_like_N"/>
    <property type="match status" value="1"/>
</dbReference>
<dbReference type="GO" id="GO:0031588">
    <property type="term" value="C:nucleotide-activated protein kinase complex"/>
    <property type="evidence" value="ECO:0007669"/>
    <property type="project" value="TreeGrafter"/>
</dbReference>
<keyword evidence="5" id="KW-1185">Reference proteome</keyword>
<dbReference type="InterPro" id="IPR032640">
    <property type="entry name" value="AMPK1_CBM"/>
</dbReference>
<feature type="compositionally biased region" description="Basic and acidic residues" evidence="2">
    <location>
        <begin position="83"/>
        <end position="95"/>
    </location>
</feature>
<accession>A0A6G1GPC9</accession>
<feature type="compositionally biased region" description="Low complexity" evidence="2">
    <location>
        <begin position="418"/>
        <end position="427"/>
    </location>
</feature>
<dbReference type="InterPro" id="IPR014756">
    <property type="entry name" value="Ig_E-set"/>
</dbReference>
<feature type="region of interest" description="Disordered" evidence="2">
    <location>
        <begin position="65"/>
        <end position="139"/>
    </location>
</feature>
<protein>
    <submittedName>
        <fullName evidence="4">Carbohydrate-binding module family 48 protein</fullName>
    </submittedName>
</protein>
<dbReference type="GO" id="GO:0007165">
    <property type="term" value="P:signal transduction"/>
    <property type="evidence" value="ECO:0007669"/>
    <property type="project" value="TreeGrafter"/>
</dbReference>
<dbReference type="GO" id="GO:0005634">
    <property type="term" value="C:nucleus"/>
    <property type="evidence" value="ECO:0007669"/>
    <property type="project" value="TreeGrafter"/>
</dbReference>
<feature type="compositionally biased region" description="Polar residues" evidence="2">
    <location>
        <begin position="326"/>
        <end position="338"/>
    </location>
</feature>
<reference evidence="4" key="1">
    <citation type="journal article" date="2020" name="Stud. Mycol.">
        <title>101 Dothideomycetes genomes: a test case for predicting lifestyles and emergence of pathogens.</title>
        <authorList>
            <person name="Haridas S."/>
            <person name="Albert R."/>
            <person name="Binder M."/>
            <person name="Bloem J."/>
            <person name="Labutti K."/>
            <person name="Salamov A."/>
            <person name="Andreopoulos B."/>
            <person name="Baker S."/>
            <person name="Barry K."/>
            <person name="Bills G."/>
            <person name="Bluhm B."/>
            <person name="Cannon C."/>
            <person name="Castanera R."/>
            <person name="Culley D."/>
            <person name="Daum C."/>
            <person name="Ezra D."/>
            <person name="Gonzalez J."/>
            <person name="Henrissat B."/>
            <person name="Kuo A."/>
            <person name="Liang C."/>
            <person name="Lipzen A."/>
            <person name="Lutzoni F."/>
            <person name="Magnuson J."/>
            <person name="Mondo S."/>
            <person name="Nolan M."/>
            <person name="Ohm R."/>
            <person name="Pangilinan J."/>
            <person name="Park H.-J."/>
            <person name="Ramirez L."/>
            <person name="Alfaro M."/>
            <person name="Sun H."/>
            <person name="Tritt A."/>
            <person name="Yoshinaga Y."/>
            <person name="Zwiers L.-H."/>
            <person name="Turgeon B."/>
            <person name="Goodwin S."/>
            <person name="Spatafora J."/>
            <person name="Crous P."/>
            <person name="Grigoriev I."/>
        </authorList>
    </citation>
    <scope>NUCLEOTIDE SEQUENCE</scope>
    <source>
        <strain evidence="4">CBS 113979</strain>
    </source>
</reference>
<dbReference type="GO" id="GO:0019901">
    <property type="term" value="F:protein kinase binding"/>
    <property type="evidence" value="ECO:0007669"/>
    <property type="project" value="TreeGrafter"/>
</dbReference>
<feature type="compositionally biased region" description="Low complexity" evidence="2">
    <location>
        <begin position="480"/>
        <end position="493"/>
    </location>
</feature>
<sequence length="580" mass="60958">MGYYTFTWAHPAGEVFVTGTFDDWAKSVKLDKEGDLFSKKVELPSTGENIYYKFVVDGNWTTDHTAPGENDGHNNFNNVLRPSDIKDDKDEKDESSGFGAAALSSAAPTSSTAKMAGEQPKEGEVPGAFPETPSAAEEQKFSVNPLPASEGHGNPVNIAPGAKVPELGSTNRLVVFHRTARKWKGKDLRWVYHNWEREKLTSRISSITSGVHDDPELKAADEQKEELSFGVAPLPATGGTGNPISLQPGEKMPDVGEVTSNNIASQVKLDKESYAKSDAYPQNGSTGDAQKSMGAGMFGVPPVTNNMIPESSLPMGGEAKDADPGFTTQSAAPESSTAALAGAVPKEPRGVPEIVSESQKAAGFDPEASANPDAVMEKKELELELKKDVPEAPSTSDVPEVAGVPAAVTASQEKAHQSPEAAASPEAVAEKSAMESELLKDVKPAESAGAPAPTETAATSATAPGTTDGTSEGLNQPTDAPAQSEATAAAAKSAEPEPSDSRDVSPMSKSPTMPMVTSGVQDAKTDTKTTPSKAESSKDKRASKMFGKDKDTAESSKSSTTEGKKDKRKSFFGRLKDKLR</sequence>
<dbReference type="InterPro" id="IPR050827">
    <property type="entry name" value="CRP1_MDG1_kinase"/>
</dbReference>
<evidence type="ECO:0000313" key="4">
    <source>
        <dbReference type="EMBL" id="KAF1982598.1"/>
    </source>
</evidence>
<name>A0A6G1GPC9_9PEZI</name>
<proteinExistence type="inferred from homology"/>
<comment type="similarity">
    <text evidence="1">Belongs to the CRP1/MDG1 family.</text>
</comment>
<dbReference type="GO" id="GO:0005737">
    <property type="term" value="C:cytoplasm"/>
    <property type="evidence" value="ECO:0007669"/>
    <property type="project" value="TreeGrafter"/>
</dbReference>
<feature type="compositionally biased region" description="Polar residues" evidence="2">
    <location>
        <begin position="468"/>
        <end position="478"/>
    </location>
</feature>
<evidence type="ECO:0000256" key="2">
    <source>
        <dbReference type="SAM" id="MobiDB-lite"/>
    </source>
</evidence>
<dbReference type="PANTHER" id="PTHR10343:SF81">
    <property type="entry name" value="CRUCIFORM DNA-RECOGNIZING PROTEIN 1-RELATED"/>
    <property type="match status" value="1"/>
</dbReference>
<evidence type="ECO:0000259" key="3">
    <source>
        <dbReference type="Pfam" id="PF16561"/>
    </source>
</evidence>
<feature type="compositionally biased region" description="Basic and acidic residues" evidence="2">
    <location>
        <begin position="535"/>
        <end position="554"/>
    </location>
</feature>
<organism evidence="4 5">
    <name type="scientific">Aulographum hederae CBS 113979</name>
    <dbReference type="NCBI Taxonomy" id="1176131"/>
    <lineage>
        <taxon>Eukaryota</taxon>
        <taxon>Fungi</taxon>
        <taxon>Dikarya</taxon>
        <taxon>Ascomycota</taxon>
        <taxon>Pezizomycotina</taxon>
        <taxon>Dothideomycetes</taxon>
        <taxon>Pleosporomycetidae</taxon>
        <taxon>Aulographales</taxon>
        <taxon>Aulographaceae</taxon>
    </lineage>
</organism>
<feature type="compositionally biased region" description="Basic and acidic residues" evidence="2">
    <location>
        <begin position="375"/>
        <end position="390"/>
    </location>
</feature>
<feature type="compositionally biased region" description="Basic and acidic residues" evidence="2">
    <location>
        <begin position="428"/>
        <end position="444"/>
    </location>
</feature>
<dbReference type="EMBL" id="ML977182">
    <property type="protein sequence ID" value="KAF1982598.1"/>
    <property type="molecule type" value="Genomic_DNA"/>
</dbReference>
<evidence type="ECO:0000256" key="1">
    <source>
        <dbReference type="ARBA" id="ARBA00038216"/>
    </source>
</evidence>
<gene>
    <name evidence="4" type="ORF">K402DRAFT_414819</name>
</gene>
<feature type="compositionally biased region" description="Low complexity" evidence="2">
    <location>
        <begin position="445"/>
        <end position="467"/>
    </location>
</feature>
<feature type="domain" description="AMP-activated protein kinase glycogen-binding" evidence="3">
    <location>
        <begin position="5"/>
        <end position="81"/>
    </location>
</feature>
<dbReference type="Proteomes" id="UP000800041">
    <property type="component" value="Unassembled WGS sequence"/>
</dbReference>
<dbReference type="InterPro" id="IPR013783">
    <property type="entry name" value="Ig-like_fold"/>
</dbReference>
<dbReference type="AlphaFoldDB" id="A0A6G1GPC9"/>
<feature type="compositionally biased region" description="Low complexity" evidence="2">
    <location>
        <begin position="96"/>
        <end position="113"/>
    </location>
</feature>
<dbReference type="Gene3D" id="2.60.40.10">
    <property type="entry name" value="Immunoglobulins"/>
    <property type="match status" value="1"/>
</dbReference>